<proteinExistence type="predicted"/>
<keyword evidence="2" id="KW-1185">Reference proteome</keyword>
<protein>
    <submittedName>
        <fullName evidence="1">Uncharacterized protein</fullName>
    </submittedName>
</protein>
<comment type="caution">
    <text evidence="1">The sequence shown here is derived from an EMBL/GenBank/DDBJ whole genome shotgun (WGS) entry which is preliminary data.</text>
</comment>
<evidence type="ECO:0000313" key="2">
    <source>
        <dbReference type="Proteomes" id="UP001054945"/>
    </source>
</evidence>
<evidence type="ECO:0000313" key="1">
    <source>
        <dbReference type="EMBL" id="GIX92748.1"/>
    </source>
</evidence>
<dbReference type="AlphaFoldDB" id="A0AAV4P9S3"/>
<accession>A0AAV4P9S3</accession>
<sequence length="105" mass="11947">MRKEGKAEEPDELIISENDLNYEEDEIKVFIETDMKSAHGKDFATFKPNLICLEQVYRTPLSNCNKQQAIRHNQHIGHALSYVAYSRITNADGLSILNGYIPPPV</sequence>
<organism evidence="1 2">
    <name type="scientific">Caerostris extrusa</name>
    <name type="common">Bark spider</name>
    <name type="synonym">Caerostris bankana</name>
    <dbReference type="NCBI Taxonomy" id="172846"/>
    <lineage>
        <taxon>Eukaryota</taxon>
        <taxon>Metazoa</taxon>
        <taxon>Ecdysozoa</taxon>
        <taxon>Arthropoda</taxon>
        <taxon>Chelicerata</taxon>
        <taxon>Arachnida</taxon>
        <taxon>Araneae</taxon>
        <taxon>Araneomorphae</taxon>
        <taxon>Entelegynae</taxon>
        <taxon>Araneoidea</taxon>
        <taxon>Araneidae</taxon>
        <taxon>Caerostris</taxon>
    </lineage>
</organism>
<reference evidence="1 2" key="1">
    <citation type="submission" date="2021-06" db="EMBL/GenBank/DDBJ databases">
        <title>Caerostris extrusa draft genome.</title>
        <authorList>
            <person name="Kono N."/>
            <person name="Arakawa K."/>
        </authorList>
    </citation>
    <scope>NUCLEOTIDE SEQUENCE [LARGE SCALE GENOMIC DNA]</scope>
</reference>
<dbReference type="EMBL" id="BPLR01021715">
    <property type="protein sequence ID" value="GIX92748.1"/>
    <property type="molecule type" value="Genomic_DNA"/>
</dbReference>
<name>A0AAV4P9S3_CAEEX</name>
<dbReference type="Proteomes" id="UP001054945">
    <property type="component" value="Unassembled WGS sequence"/>
</dbReference>
<gene>
    <name evidence="1" type="ORF">CEXT_358611</name>
</gene>